<proteinExistence type="predicted"/>
<accession>A0A3S0KL14</accession>
<evidence type="ECO:0000256" key="1">
    <source>
        <dbReference type="SAM" id="MobiDB-lite"/>
    </source>
</evidence>
<keyword evidence="3" id="KW-1185">Reference proteome</keyword>
<gene>
    <name evidence="2" type="ORF">EJ104_04080</name>
</gene>
<dbReference type="AlphaFoldDB" id="A0A3S0KL14"/>
<reference evidence="2 3" key="1">
    <citation type="submission" date="2018-12" db="EMBL/GenBank/DDBJ databases">
        <title>Deinococcus radiophilus ATCC 27603 genome sequencing and assembly.</title>
        <authorList>
            <person name="Maclea K.S."/>
            <person name="Maynard C.R."/>
        </authorList>
    </citation>
    <scope>NUCLEOTIDE SEQUENCE [LARGE SCALE GENOMIC DNA]</scope>
    <source>
        <strain evidence="2 3">ATCC 27603</strain>
    </source>
</reference>
<evidence type="ECO:0000313" key="2">
    <source>
        <dbReference type="EMBL" id="RTR29029.1"/>
    </source>
</evidence>
<dbReference type="RefSeq" id="WP_126351484.1">
    <property type="nucleotide sequence ID" value="NZ_RXPE01000005.1"/>
</dbReference>
<feature type="region of interest" description="Disordered" evidence="1">
    <location>
        <begin position="30"/>
        <end position="67"/>
    </location>
</feature>
<name>A0A3S0KL14_9DEIO</name>
<dbReference type="Proteomes" id="UP000277766">
    <property type="component" value="Unassembled WGS sequence"/>
</dbReference>
<organism evidence="2 3">
    <name type="scientific">Deinococcus radiophilus</name>
    <dbReference type="NCBI Taxonomy" id="32062"/>
    <lineage>
        <taxon>Bacteria</taxon>
        <taxon>Thermotogati</taxon>
        <taxon>Deinococcota</taxon>
        <taxon>Deinococci</taxon>
        <taxon>Deinococcales</taxon>
        <taxon>Deinococcaceae</taxon>
        <taxon>Deinococcus</taxon>
    </lineage>
</organism>
<protein>
    <submittedName>
        <fullName evidence="2">Uncharacterized protein</fullName>
    </submittedName>
</protein>
<comment type="caution">
    <text evidence="2">The sequence shown here is derived from an EMBL/GenBank/DDBJ whole genome shotgun (WGS) entry which is preliminary data.</text>
</comment>
<sequence length="67" mass="7296">MSKQSYSKKSVKYTPRGSIVTVEGAHCLKKDRSEPGVTPSMRGAASRAAKSILKQMRSGKEEAVLTR</sequence>
<dbReference type="EMBL" id="RXPE01000005">
    <property type="protein sequence ID" value="RTR29029.1"/>
    <property type="molecule type" value="Genomic_DNA"/>
</dbReference>
<feature type="compositionally biased region" description="Basic and acidic residues" evidence="1">
    <location>
        <begin position="58"/>
        <end position="67"/>
    </location>
</feature>
<evidence type="ECO:0000313" key="3">
    <source>
        <dbReference type="Proteomes" id="UP000277766"/>
    </source>
</evidence>